<feature type="transmembrane region" description="Helical" evidence="1">
    <location>
        <begin position="28"/>
        <end position="50"/>
    </location>
</feature>
<dbReference type="GeneID" id="72464642"/>
<keyword evidence="1" id="KW-0472">Membrane</keyword>
<gene>
    <name evidence="2" type="ORF">ANACOL_01241</name>
</gene>
<accession>B0P8Z4</accession>
<reference evidence="2" key="2">
    <citation type="submission" date="2013-09" db="EMBL/GenBank/DDBJ databases">
        <title>Draft genome sequence of Anaerotruncus colihominis(DSM 17241).</title>
        <authorList>
            <person name="Sudarsanam P."/>
            <person name="Ley R."/>
            <person name="Guruge J."/>
            <person name="Turnbaugh P.J."/>
            <person name="Mahowald M."/>
            <person name="Liep D."/>
            <person name="Gordon J."/>
        </authorList>
    </citation>
    <scope>NUCLEOTIDE SEQUENCE</scope>
    <source>
        <strain evidence="2">DSM 17241</strain>
    </source>
</reference>
<dbReference type="RefSeq" id="WP_006872990.1">
    <property type="nucleotide sequence ID" value="NZ_DS544168.1"/>
</dbReference>
<keyword evidence="1" id="KW-1133">Transmembrane helix</keyword>
<dbReference type="AlphaFoldDB" id="B0P8Z4"/>
<dbReference type="HOGENOM" id="CLU_3094901_0_0_9"/>
<name>B0P8Z4_9FIRM</name>
<dbReference type="EMBL" id="ABGD02000008">
    <property type="protein sequence ID" value="EDS12021.1"/>
    <property type="molecule type" value="Genomic_DNA"/>
</dbReference>
<evidence type="ECO:0000313" key="3">
    <source>
        <dbReference type="Proteomes" id="UP000003803"/>
    </source>
</evidence>
<keyword evidence="3" id="KW-1185">Reference proteome</keyword>
<sequence>MLNWQQYPNKGEIALSMFNRPTPPTWRILLYTALSIGVLLLLGRLAPYILA</sequence>
<dbReference type="Proteomes" id="UP000003803">
    <property type="component" value="Unassembled WGS sequence"/>
</dbReference>
<reference evidence="2" key="1">
    <citation type="submission" date="2007-11" db="EMBL/GenBank/DDBJ databases">
        <authorList>
            <person name="Fulton L."/>
            <person name="Clifton S."/>
            <person name="Fulton B."/>
            <person name="Xu J."/>
            <person name="Minx P."/>
            <person name="Pepin K.H."/>
            <person name="Johnson M."/>
            <person name="Thiruvilangam P."/>
            <person name="Bhonagiri V."/>
            <person name="Nash W.E."/>
            <person name="Mardis E.R."/>
            <person name="Wilson R.K."/>
        </authorList>
    </citation>
    <scope>NUCLEOTIDE SEQUENCE [LARGE SCALE GENOMIC DNA]</scope>
    <source>
        <strain evidence="2">DSM 17241</strain>
    </source>
</reference>
<keyword evidence="1" id="KW-0812">Transmembrane</keyword>
<proteinExistence type="predicted"/>
<evidence type="ECO:0000313" key="2">
    <source>
        <dbReference type="EMBL" id="EDS12021.1"/>
    </source>
</evidence>
<protein>
    <submittedName>
        <fullName evidence="2">Uncharacterized protein</fullName>
    </submittedName>
</protein>
<comment type="caution">
    <text evidence="2">The sequence shown here is derived from an EMBL/GenBank/DDBJ whole genome shotgun (WGS) entry which is preliminary data.</text>
</comment>
<organism evidence="2 3">
    <name type="scientific">Anaerotruncus colihominis DSM 17241</name>
    <dbReference type="NCBI Taxonomy" id="445972"/>
    <lineage>
        <taxon>Bacteria</taxon>
        <taxon>Bacillati</taxon>
        <taxon>Bacillota</taxon>
        <taxon>Clostridia</taxon>
        <taxon>Eubacteriales</taxon>
        <taxon>Oscillospiraceae</taxon>
        <taxon>Anaerotruncus</taxon>
    </lineage>
</organism>
<dbReference type="eggNOG" id="ENOG50343S3">
    <property type="taxonomic scope" value="Bacteria"/>
</dbReference>
<evidence type="ECO:0000256" key="1">
    <source>
        <dbReference type="SAM" id="Phobius"/>
    </source>
</evidence>